<dbReference type="Proteomes" id="UP001302949">
    <property type="component" value="Unassembled WGS sequence"/>
</dbReference>
<protein>
    <submittedName>
        <fullName evidence="1">Uncharacterized protein</fullName>
    </submittedName>
</protein>
<dbReference type="EMBL" id="JAYFUM010000006">
    <property type="protein sequence ID" value="MEA5138587.1"/>
    <property type="molecule type" value="Genomic_DNA"/>
</dbReference>
<name>A0ABU5Q7G8_9BACT</name>
<keyword evidence="2" id="KW-1185">Reference proteome</keyword>
<gene>
    <name evidence="1" type="ORF">VB248_05575</name>
</gene>
<evidence type="ECO:0000313" key="1">
    <source>
        <dbReference type="EMBL" id="MEA5138587.1"/>
    </source>
</evidence>
<comment type="caution">
    <text evidence="1">The sequence shown here is derived from an EMBL/GenBank/DDBJ whole genome shotgun (WGS) entry which is preliminary data.</text>
</comment>
<accession>A0ABU5Q7G8</accession>
<organism evidence="1 2">
    <name type="scientific">Arcicella rigui</name>
    <dbReference type="NCBI Taxonomy" id="797020"/>
    <lineage>
        <taxon>Bacteria</taxon>
        <taxon>Pseudomonadati</taxon>
        <taxon>Bacteroidota</taxon>
        <taxon>Cytophagia</taxon>
        <taxon>Cytophagales</taxon>
        <taxon>Flectobacillaceae</taxon>
        <taxon>Arcicella</taxon>
    </lineage>
</organism>
<sequence length="318" mass="37087">MNRQTLITLTLLLLGQLGFAQKQLIELDIHSKKVGYFIKLEQKLGSKKFNTDQTYLEGGKVAQPEIFRRTEKNIPDLLVYYTYFEKDSTISKILYEWDVSNFDKKDNNKKPIEFEKNLITKYNQIVNFVSAKYGKSKSEGNLNELNLINDRKGLNRKDTWQPNDSLEIFSYVTISNYYKKDNFMTVNPTHKIRVYVNNVKKEKPLELNASQVKSLDATFSSFLTLLAADNFEETKKLFSSIIANTVTNEVLKQVKDNIKIDKKLELFKNGMQLLQDGNSYPLLQYKYSDDPSFPSKEYILVLFDSENKILDLRPMKQR</sequence>
<dbReference type="RefSeq" id="WP_323295754.1">
    <property type="nucleotide sequence ID" value="NZ_JAYFUM010000006.1"/>
</dbReference>
<proteinExistence type="predicted"/>
<evidence type="ECO:0000313" key="2">
    <source>
        <dbReference type="Proteomes" id="UP001302949"/>
    </source>
</evidence>
<reference evidence="1 2" key="1">
    <citation type="submission" date="2023-12" db="EMBL/GenBank/DDBJ databases">
        <title>Novel species of the genus Arcicella isolated from rivers.</title>
        <authorList>
            <person name="Lu H."/>
        </authorList>
    </citation>
    <scope>NUCLEOTIDE SEQUENCE [LARGE SCALE GENOMIC DNA]</scope>
    <source>
        <strain evidence="1 2">KCTC 23307</strain>
    </source>
</reference>